<dbReference type="Proteomes" id="UP001154015">
    <property type="component" value="Unassembled WGS sequence"/>
</dbReference>
<protein>
    <submittedName>
        <fullName evidence="1">Transcriptional regulator</fullName>
    </submittedName>
</protein>
<proteinExistence type="predicted"/>
<gene>
    <name evidence="1" type="ORF">SGL43_00157</name>
</gene>
<evidence type="ECO:0000313" key="1">
    <source>
        <dbReference type="EMBL" id="CAH9413164.1"/>
    </source>
</evidence>
<sequence length="96" mass="10299">MTQPVTELGWSTVLELGDLSPVHRSLVASVATLVRLGYPCDIGYLTRQARIMEQAAVHDLDEMEAYKSEAEQVEKAVASAVLYEPAADVPAAAGPE</sequence>
<accession>A0ABN8UUX9</accession>
<dbReference type="EMBL" id="CAKXYP010000001">
    <property type="protein sequence ID" value="CAH9413164.1"/>
    <property type="molecule type" value="Genomic_DNA"/>
</dbReference>
<keyword evidence="2" id="KW-1185">Reference proteome</keyword>
<evidence type="ECO:0000313" key="2">
    <source>
        <dbReference type="Proteomes" id="UP001154015"/>
    </source>
</evidence>
<dbReference type="RefSeq" id="WP_244203780.1">
    <property type="nucleotide sequence ID" value="NZ_CAKXYP010000001.1"/>
</dbReference>
<reference evidence="1" key="1">
    <citation type="submission" date="2022-03" db="EMBL/GenBank/DDBJ databases">
        <authorList>
            <person name="Leyn A S."/>
        </authorList>
    </citation>
    <scope>NUCLEOTIDE SEQUENCE</scope>
    <source>
        <strain evidence="1">Streptomyces globisporus 4-3</strain>
    </source>
</reference>
<organism evidence="1 2">
    <name type="scientific">Streptomyces globisporus</name>
    <dbReference type="NCBI Taxonomy" id="1908"/>
    <lineage>
        <taxon>Bacteria</taxon>
        <taxon>Bacillati</taxon>
        <taxon>Actinomycetota</taxon>
        <taxon>Actinomycetes</taxon>
        <taxon>Kitasatosporales</taxon>
        <taxon>Streptomycetaceae</taxon>
        <taxon>Streptomyces</taxon>
    </lineage>
</organism>
<comment type="caution">
    <text evidence="1">The sequence shown here is derived from an EMBL/GenBank/DDBJ whole genome shotgun (WGS) entry which is preliminary data.</text>
</comment>
<name>A0ABN8UUX9_STRGL</name>